<dbReference type="PANTHER" id="PTHR10903">
    <property type="entry name" value="GTPASE, IMAP FAMILY MEMBER-RELATED"/>
    <property type="match status" value="1"/>
</dbReference>
<evidence type="ECO:0000313" key="19">
    <source>
        <dbReference type="EMBL" id="KAK4227813.1"/>
    </source>
</evidence>
<proteinExistence type="predicted"/>
<dbReference type="EMBL" id="MU865327">
    <property type="protein sequence ID" value="KAK4227813.1"/>
    <property type="molecule type" value="Genomic_DNA"/>
</dbReference>
<reference evidence="19" key="2">
    <citation type="submission" date="2023-05" db="EMBL/GenBank/DDBJ databases">
        <authorList>
            <consortium name="Lawrence Berkeley National Laboratory"/>
            <person name="Steindorff A."/>
            <person name="Hensen N."/>
            <person name="Bonometti L."/>
            <person name="Westerberg I."/>
            <person name="Brannstrom I.O."/>
            <person name="Guillou S."/>
            <person name="Cros-Aarteil S."/>
            <person name="Calhoun S."/>
            <person name="Haridas S."/>
            <person name="Kuo A."/>
            <person name="Mondo S."/>
            <person name="Pangilinan J."/>
            <person name="Riley R."/>
            <person name="Labutti K."/>
            <person name="Andreopoulos B."/>
            <person name="Lipzen A."/>
            <person name="Chen C."/>
            <person name="Yanf M."/>
            <person name="Daum C."/>
            <person name="Ng V."/>
            <person name="Clum A."/>
            <person name="Ohm R."/>
            <person name="Martin F."/>
            <person name="Silar P."/>
            <person name="Natvig D."/>
            <person name="Lalanne C."/>
            <person name="Gautier V."/>
            <person name="Ament-Velasquez S.L."/>
            <person name="Kruys A."/>
            <person name="Hutchinson M.I."/>
            <person name="Powell A.J."/>
            <person name="Barry K."/>
            <person name="Miller A.N."/>
            <person name="Grigoriev I.V."/>
            <person name="Debuchy R."/>
            <person name="Gladieux P."/>
            <person name="Thoren M.H."/>
            <person name="Johannesson H."/>
        </authorList>
    </citation>
    <scope>NUCLEOTIDE SEQUENCE</scope>
    <source>
        <strain evidence="19">CBS 990.96</strain>
    </source>
</reference>
<evidence type="ECO:0000256" key="2">
    <source>
        <dbReference type="ARBA" id="ARBA00004167"/>
    </source>
</evidence>
<evidence type="ECO:0000256" key="9">
    <source>
        <dbReference type="ARBA" id="ARBA00022801"/>
    </source>
</evidence>
<evidence type="ECO:0000256" key="5">
    <source>
        <dbReference type="ARBA" id="ARBA00022640"/>
    </source>
</evidence>
<dbReference type="GO" id="GO:0015031">
    <property type="term" value="P:protein transport"/>
    <property type="evidence" value="ECO:0007669"/>
    <property type="project" value="UniProtKB-KW"/>
</dbReference>
<dbReference type="GO" id="GO:0016020">
    <property type="term" value="C:membrane"/>
    <property type="evidence" value="ECO:0007669"/>
    <property type="project" value="UniProtKB-SubCell"/>
</dbReference>
<keyword evidence="9 19" id="KW-0378">Hydrolase</keyword>
<dbReference type="InterPro" id="IPR027417">
    <property type="entry name" value="P-loop_NTPase"/>
</dbReference>
<dbReference type="GO" id="GO:0046872">
    <property type="term" value="F:metal ion binding"/>
    <property type="evidence" value="ECO:0007669"/>
    <property type="project" value="UniProtKB-KW"/>
</dbReference>
<dbReference type="GO" id="GO:0005525">
    <property type="term" value="F:GTP binding"/>
    <property type="evidence" value="ECO:0007669"/>
    <property type="project" value="UniProtKB-KW"/>
</dbReference>
<protein>
    <submittedName>
        <fullName evidence="19">P-loop containing nucleoside triphosphate hydrolase protein</fullName>
    </submittedName>
</protein>
<feature type="domain" description="AIG1-type G" evidence="18">
    <location>
        <begin position="12"/>
        <end position="144"/>
    </location>
</feature>
<keyword evidence="17" id="KW-0175">Coiled coil</keyword>
<keyword evidence="20" id="KW-1185">Reference proteome</keyword>
<feature type="coiled-coil region" evidence="17">
    <location>
        <begin position="219"/>
        <end position="246"/>
    </location>
</feature>
<dbReference type="GO" id="GO:0016787">
    <property type="term" value="F:hydrolase activity"/>
    <property type="evidence" value="ECO:0007669"/>
    <property type="project" value="UniProtKB-KW"/>
</dbReference>
<evidence type="ECO:0000256" key="4">
    <source>
        <dbReference type="ARBA" id="ARBA00022528"/>
    </source>
</evidence>
<keyword evidence="13" id="KW-1133">Transmembrane helix</keyword>
<dbReference type="Pfam" id="PF04548">
    <property type="entry name" value="AIG1"/>
    <property type="match status" value="1"/>
</dbReference>
<keyword evidence="11" id="KW-0460">Magnesium</keyword>
<keyword evidence="12" id="KW-0653">Protein transport</keyword>
<accession>A0AAN7BRN4</accession>
<dbReference type="Proteomes" id="UP001301958">
    <property type="component" value="Unassembled WGS sequence"/>
</dbReference>
<dbReference type="InterPro" id="IPR006703">
    <property type="entry name" value="G_AIG1"/>
</dbReference>
<keyword evidence="5" id="KW-0934">Plastid</keyword>
<sequence length="327" mass="36806">MDLGEESETSMILVMGMTGSGKSRFVNYLKPGATVEGSKLRSETSECQIVPVRVGRELVYVVDTPGFDDTDRSDAEVLDDITHFLAAQYESGVKLRGIIFLHRITDVRMPGSTLTHFHIFEELCGEEALGNVILLTTRWDELSHINIGKQREQELRDEYWDSMIDHGSQVRKFHPAGRDLAQGLILRLLDKEDIVLQVQKDVMVQGKPLEVTSVGRFVVERLEKRLETLAKEIDKLEVDAETAKSQGNHRLRRKIDKKIDKAKSTRQAILASKRRLTVSIQSDVKEKVRKERSTSRWKDGISIFASIVGLTISATTNIILPLLGVGL</sequence>
<dbReference type="SUPFAM" id="SSF52540">
    <property type="entry name" value="P-loop containing nucleoside triphosphate hydrolases"/>
    <property type="match status" value="1"/>
</dbReference>
<keyword evidence="7" id="KW-0479">Metal-binding</keyword>
<gene>
    <name evidence="19" type="ORF">QBC38DRAFT_454955</name>
</gene>
<evidence type="ECO:0000256" key="10">
    <source>
        <dbReference type="ARBA" id="ARBA00022805"/>
    </source>
</evidence>
<evidence type="ECO:0000256" key="7">
    <source>
        <dbReference type="ARBA" id="ARBA00022723"/>
    </source>
</evidence>
<evidence type="ECO:0000256" key="8">
    <source>
        <dbReference type="ARBA" id="ARBA00022741"/>
    </source>
</evidence>
<keyword evidence="10" id="KW-1002">Plastid outer membrane</keyword>
<evidence type="ECO:0000256" key="11">
    <source>
        <dbReference type="ARBA" id="ARBA00022842"/>
    </source>
</evidence>
<keyword evidence="4" id="KW-0150">Chloroplast</keyword>
<dbReference type="InterPro" id="IPR045058">
    <property type="entry name" value="GIMA/IAN/Toc"/>
</dbReference>
<keyword evidence="8" id="KW-0547">Nucleotide-binding</keyword>
<dbReference type="Gene3D" id="3.40.50.300">
    <property type="entry name" value="P-loop containing nucleotide triphosphate hydrolases"/>
    <property type="match status" value="1"/>
</dbReference>
<comment type="subcellular location">
    <subcellularLocation>
        <location evidence="2">Membrane</location>
        <topology evidence="2">Single-pass membrane protein</topology>
    </subcellularLocation>
    <subcellularLocation>
        <location evidence="16">Plastid</location>
        <location evidence="16">Chloroplast outer membrane</location>
    </subcellularLocation>
</comment>
<dbReference type="CDD" id="cd00882">
    <property type="entry name" value="Ras_like_GTPase"/>
    <property type="match status" value="1"/>
</dbReference>
<keyword evidence="6" id="KW-0812">Transmembrane</keyword>
<organism evidence="19 20">
    <name type="scientific">Podospora fimiseda</name>
    <dbReference type="NCBI Taxonomy" id="252190"/>
    <lineage>
        <taxon>Eukaryota</taxon>
        <taxon>Fungi</taxon>
        <taxon>Dikarya</taxon>
        <taxon>Ascomycota</taxon>
        <taxon>Pezizomycotina</taxon>
        <taxon>Sordariomycetes</taxon>
        <taxon>Sordariomycetidae</taxon>
        <taxon>Sordariales</taxon>
        <taxon>Podosporaceae</taxon>
        <taxon>Podospora</taxon>
    </lineage>
</organism>
<keyword evidence="14" id="KW-0342">GTP-binding</keyword>
<name>A0AAN7BRN4_9PEZI</name>
<dbReference type="AlphaFoldDB" id="A0AAN7BRN4"/>
<dbReference type="PANTHER" id="PTHR10903:SF135">
    <property type="entry name" value="TRANSLOCASE OF CHLOROPLAST 120, CHLOROPLASTIC-RELATED"/>
    <property type="match status" value="1"/>
</dbReference>
<evidence type="ECO:0000256" key="15">
    <source>
        <dbReference type="ARBA" id="ARBA00023136"/>
    </source>
</evidence>
<evidence type="ECO:0000256" key="14">
    <source>
        <dbReference type="ARBA" id="ARBA00023134"/>
    </source>
</evidence>
<evidence type="ECO:0000259" key="18">
    <source>
        <dbReference type="Pfam" id="PF04548"/>
    </source>
</evidence>
<comment type="cofactor">
    <cofactor evidence="1">
        <name>Mg(2+)</name>
        <dbReference type="ChEBI" id="CHEBI:18420"/>
    </cofactor>
</comment>
<evidence type="ECO:0000256" key="3">
    <source>
        <dbReference type="ARBA" id="ARBA00022448"/>
    </source>
</evidence>
<evidence type="ECO:0000256" key="1">
    <source>
        <dbReference type="ARBA" id="ARBA00001946"/>
    </source>
</evidence>
<keyword evidence="15" id="KW-0472">Membrane</keyword>
<evidence type="ECO:0000256" key="17">
    <source>
        <dbReference type="SAM" id="Coils"/>
    </source>
</evidence>
<evidence type="ECO:0000256" key="16">
    <source>
        <dbReference type="ARBA" id="ARBA00024013"/>
    </source>
</evidence>
<evidence type="ECO:0000256" key="13">
    <source>
        <dbReference type="ARBA" id="ARBA00022989"/>
    </source>
</evidence>
<keyword evidence="3" id="KW-0813">Transport</keyword>
<reference evidence="19" key="1">
    <citation type="journal article" date="2023" name="Mol. Phylogenet. Evol.">
        <title>Genome-scale phylogeny and comparative genomics of the fungal order Sordariales.</title>
        <authorList>
            <person name="Hensen N."/>
            <person name="Bonometti L."/>
            <person name="Westerberg I."/>
            <person name="Brannstrom I.O."/>
            <person name="Guillou S."/>
            <person name="Cros-Aarteil S."/>
            <person name="Calhoun S."/>
            <person name="Haridas S."/>
            <person name="Kuo A."/>
            <person name="Mondo S."/>
            <person name="Pangilinan J."/>
            <person name="Riley R."/>
            <person name="LaButti K."/>
            <person name="Andreopoulos B."/>
            <person name="Lipzen A."/>
            <person name="Chen C."/>
            <person name="Yan M."/>
            <person name="Daum C."/>
            <person name="Ng V."/>
            <person name="Clum A."/>
            <person name="Steindorff A."/>
            <person name="Ohm R.A."/>
            <person name="Martin F."/>
            <person name="Silar P."/>
            <person name="Natvig D.O."/>
            <person name="Lalanne C."/>
            <person name="Gautier V."/>
            <person name="Ament-Velasquez S.L."/>
            <person name="Kruys A."/>
            <person name="Hutchinson M.I."/>
            <person name="Powell A.J."/>
            <person name="Barry K."/>
            <person name="Miller A.N."/>
            <person name="Grigoriev I.V."/>
            <person name="Debuchy R."/>
            <person name="Gladieux P."/>
            <person name="Hiltunen Thoren M."/>
            <person name="Johannesson H."/>
        </authorList>
    </citation>
    <scope>NUCLEOTIDE SEQUENCE</scope>
    <source>
        <strain evidence="19">CBS 990.96</strain>
    </source>
</reference>
<evidence type="ECO:0000256" key="6">
    <source>
        <dbReference type="ARBA" id="ARBA00022692"/>
    </source>
</evidence>
<evidence type="ECO:0000256" key="12">
    <source>
        <dbReference type="ARBA" id="ARBA00022927"/>
    </source>
</evidence>
<comment type="caution">
    <text evidence="19">The sequence shown here is derived from an EMBL/GenBank/DDBJ whole genome shotgun (WGS) entry which is preliminary data.</text>
</comment>
<evidence type="ECO:0000313" key="20">
    <source>
        <dbReference type="Proteomes" id="UP001301958"/>
    </source>
</evidence>